<dbReference type="InterPro" id="IPR036390">
    <property type="entry name" value="WH_DNA-bd_sf"/>
</dbReference>
<reference evidence="2" key="1">
    <citation type="submission" date="2020-11" db="EMBL/GenBank/DDBJ databases">
        <title>Connecting structure to function with the recovery of over 1000 high-quality activated sludge metagenome-assembled genomes encoding full-length rRNA genes using long-read sequencing.</title>
        <authorList>
            <person name="Singleton C.M."/>
            <person name="Petriglieri F."/>
            <person name="Kristensen J.M."/>
            <person name="Kirkegaard R.H."/>
            <person name="Michaelsen T.Y."/>
            <person name="Andersen M.H."/>
            <person name="Karst S.M."/>
            <person name="Dueholm M.S."/>
            <person name="Nielsen P.H."/>
            <person name="Albertsen M."/>
        </authorList>
    </citation>
    <scope>NUCLEOTIDE SEQUENCE</scope>
    <source>
        <strain evidence="2">Fred_18-Q3-R57-64_BAT3C.431</strain>
    </source>
</reference>
<dbReference type="Proteomes" id="UP000596004">
    <property type="component" value="Chromosome"/>
</dbReference>
<feature type="domain" description="Transcription regulator TrmB N-terminal" evidence="1">
    <location>
        <begin position="8"/>
        <end position="73"/>
    </location>
</feature>
<dbReference type="EMBL" id="CP064981">
    <property type="protein sequence ID" value="QQR92263.1"/>
    <property type="molecule type" value="Genomic_DNA"/>
</dbReference>
<dbReference type="AlphaFoldDB" id="A0A7T9DJ46"/>
<organism evidence="2">
    <name type="scientific">Candidatus Iainarchaeum sp</name>
    <dbReference type="NCBI Taxonomy" id="3101447"/>
    <lineage>
        <taxon>Archaea</taxon>
        <taxon>Candidatus Iainarchaeota</taxon>
        <taxon>Candidatus Iainarchaeia</taxon>
        <taxon>Candidatus Iainarchaeales</taxon>
        <taxon>Candidatus Iainarchaeaceae</taxon>
        <taxon>Candidatus Iainarchaeum</taxon>
    </lineage>
</organism>
<protein>
    <recommendedName>
        <fullName evidence="1">Transcription regulator TrmB N-terminal domain-containing protein</fullName>
    </recommendedName>
</protein>
<evidence type="ECO:0000313" key="2">
    <source>
        <dbReference type="EMBL" id="QQR92263.1"/>
    </source>
</evidence>
<evidence type="ECO:0000259" key="1">
    <source>
        <dbReference type="Pfam" id="PF01978"/>
    </source>
</evidence>
<gene>
    <name evidence="2" type="ORF">IPJ89_03835</name>
</gene>
<dbReference type="InterPro" id="IPR036388">
    <property type="entry name" value="WH-like_DNA-bd_sf"/>
</dbReference>
<dbReference type="InterPro" id="IPR051797">
    <property type="entry name" value="TrmB-like"/>
</dbReference>
<sequence length="296" mass="34814">MDIIERLRQEFHFNENELKLLQVLRDGSSDVKSLSQKSLVPMGRIYAVLQDLERKGLVVKNGHPAKYTCYPLEDRIVEFINREAEQFQRKKEALLADLKSSHPQMQIITDMAEYKNAYFDWISGGEFIYFVQVGYSLPLQFFPRSETEAVKVFRALNPDYIPMKEKRESRQQLWGHMRAFKNEKHLIDASTFHHYLESVDKAFGRDYLLERIRDTKRLMDLYGFEIRIRPALIASRVVITSKTVVLSTFLNNQIIAMKVDSPQTIHEYKKLFEELFSQSTSWERDTNAWLAAHPVK</sequence>
<dbReference type="SUPFAM" id="SSF46785">
    <property type="entry name" value="Winged helix' DNA-binding domain"/>
    <property type="match status" value="1"/>
</dbReference>
<dbReference type="PANTHER" id="PTHR34293">
    <property type="entry name" value="HTH-TYPE TRANSCRIPTIONAL REGULATOR TRMBL2"/>
    <property type="match status" value="1"/>
</dbReference>
<dbReference type="InterPro" id="IPR002831">
    <property type="entry name" value="Tscrpt_reg_TrmB_N"/>
</dbReference>
<dbReference type="PANTHER" id="PTHR34293:SF1">
    <property type="entry name" value="HTH-TYPE TRANSCRIPTIONAL REGULATOR TRMBL2"/>
    <property type="match status" value="1"/>
</dbReference>
<name>A0A7T9DJ46_9ARCH</name>
<proteinExistence type="predicted"/>
<accession>A0A7T9DJ46</accession>
<dbReference type="Pfam" id="PF01978">
    <property type="entry name" value="TrmB"/>
    <property type="match status" value="1"/>
</dbReference>
<dbReference type="Gene3D" id="1.10.10.10">
    <property type="entry name" value="Winged helix-like DNA-binding domain superfamily/Winged helix DNA-binding domain"/>
    <property type="match status" value="1"/>
</dbReference>